<evidence type="ECO:0000313" key="3">
    <source>
        <dbReference type="Proteomes" id="UP001500866"/>
    </source>
</evidence>
<feature type="transmembrane region" description="Helical" evidence="1">
    <location>
        <begin position="40"/>
        <end position="59"/>
    </location>
</feature>
<sequence length="69" mass="7966">MEILFFGSLVAVLFVVYDSFGNFFGYWTDLITIAPFTPNFFGDIFTVVPLISMLIYQYTSSWRSFILVS</sequence>
<evidence type="ECO:0000313" key="2">
    <source>
        <dbReference type="EMBL" id="GAA0597680.1"/>
    </source>
</evidence>
<dbReference type="Proteomes" id="UP001500866">
    <property type="component" value="Unassembled WGS sequence"/>
</dbReference>
<proteinExistence type="predicted"/>
<evidence type="ECO:0008006" key="4">
    <source>
        <dbReference type="Google" id="ProtNLM"/>
    </source>
</evidence>
<keyword evidence="3" id="KW-1185">Reference proteome</keyword>
<reference evidence="3" key="1">
    <citation type="journal article" date="2019" name="Int. J. Syst. Evol. Microbiol.">
        <title>The Global Catalogue of Microorganisms (GCM) 10K type strain sequencing project: providing services to taxonomists for standard genome sequencing and annotation.</title>
        <authorList>
            <consortium name="The Broad Institute Genomics Platform"/>
            <consortium name="The Broad Institute Genome Sequencing Center for Infectious Disease"/>
            <person name="Wu L."/>
            <person name="Ma J."/>
        </authorList>
    </citation>
    <scope>NUCLEOTIDE SEQUENCE [LARGE SCALE GENOMIC DNA]</scope>
    <source>
        <strain evidence="3">JCM 15395</strain>
    </source>
</reference>
<gene>
    <name evidence="2" type="ORF">GCM10009001_12320</name>
</gene>
<keyword evidence="1" id="KW-0812">Transmembrane</keyword>
<comment type="caution">
    <text evidence="2">The sequence shown here is derived from an EMBL/GenBank/DDBJ whole genome shotgun (WGS) entry which is preliminary data.</text>
</comment>
<name>A0ABP3R011_9BACI</name>
<organism evidence="2 3">
    <name type="scientific">Virgibacillus siamensis</name>
    <dbReference type="NCBI Taxonomy" id="480071"/>
    <lineage>
        <taxon>Bacteria</taxon>
        <taxon>Bacillati</taxon>
        <taxon>Bacillota</taxon>
        <taxon>Bacilli</taxon>
        <taxon>Bacillales</taxon>
        <taxon>Bacillaceae</taxon>
        <taxon>Virgibacillus</taxon>
    </lineage>
</organism>
<evidence type="ECO:0000256" key="1">
    <source>
        <dbReference type="SAM" id="Phobius"/>
    </source>
</evidence>
<protein>
    <recommendedName>
        <fullName evidence="4">Lycopene cyclase domain-containing protein</fullName>
    </recommendedName>
</protein>
<keyword evidence="1" id="KW-0472">Membrane</keyword>
<dbReference type="EMBL" id="BAAADS010000008">
    <property type="protein sequence ID" value="GAA0597680.1"/>
    <property type="molecule type" value="Genomic_DNA"/>
</dbReference>
<accession>A0ABP3R011</accession>
<keyword evidence="1" id="KW-1133">Transmembrane helix</keyword>
<feature type="transmembrane region" description="Helical" evidence="1">
    <location>
        <begin position="6"/>
        <end position="28"/>
    </location>
</feature>